<sequence length="69" mass="7728">MRAEVVCGLHREIRGRHWGNRTNSIKIIRFREAFSTVWAHACTGPHSDTLVGHQDTAPVVEVLSGPRIP</sequence>
<dbReference type="Proteomes" id="UP001595833">
    <property type="component" value="Unassembled WGS sequence"/>
</dbReference>
<evidence type="ECO:0000313" key="2">
    <source>
        <dbReference type="Proteomes" id="UP001595833"/>
    </source>
</evidence>
<accession>A0ABV9YCI8</accession>
<gene>
    <name evidence="1" type="ORF">ACFPFM_36795</name>
</gene>
<reference evidence="2" key="1">
    <citation type="journal article" date="2019" name="Int. J. Syst. Evol. Microbiol.">
        <title>The Global Catalogue of Microorganisms (GCM) 10K type strain sequencing project: providing services to taxonomists for standard genome sequencing and annotation.</title>
        <authorList>
            <consortium name="The Broad Institute Genomics Platform"/>
            <consortium name="The Broad Institute Genome Sequencing Center for Infectious Disease"/>
            <person name="Wu L."/>
            <person name="Ma J."/>
        </authorList>
    </citation>
    <scope>NUCLEOTIDE SEQUENCE [LARGE SCALE GENOMIC DNA]</scope>
    <source>
        <strain evidence="2">KCTC 12848</strain>
    </source>
</reference>
<proteinExistence type="predicted"/>
<keyword evidence="2" id="KW-1185">Reference proteome</keyword>
<dbReference type="RefSeq" id="WP_344035775.1">
    <property type="nucleotide sequence ID" value="NZ_BAAAKE010000003.1"/>
</dbReference>
<dbReference type="EMBL" id="JBHSJB010000042">
    <property type="protein sequence ID" value="MFC5059305.1"/>
    <property type="molecule type" value="Genomic_DNA"/>
</dbReference>
<protein>
    <submittedName>
        <fullName evidence="1">Uncharacterized protein</fullName>
    </submittedName>
</protein>
<organism evidence="1 2">
    <name type="scientific">Saccharothrix xinjiangensis</name>
    <dbReference type="NCBI Taxonomy" id="204798"/>
    <lineage>
        <taxon>Bacteria</taxon>
        <taxon>Bacillati</taxon>
        <taxon>Actinomycetota</taxon>
        <taxon>Actinomycetes</taxon>
        <taxon>Pseudonocardiales</taxon>
        <taxon>Pseudonocardiaceae</taxon>
        <taxon>Saccharothrix</taxon>
    </lineage>
</organism>
<name>A0ABV9YCI8_9PSEU</name>
<comment type="caution">
    <text evidence="1">The sequence shown here is derived from an EMBL/GenBank/DDBJ whole genome shotgun (WGS) entry which is preliminary data.</text>
</comment>
<evidence type="ECO:0000313" key="1">
    <source>
        <dbReference type="EMBL" id="MFC5059305.1"/>
    </source>
</evidence>